<dbReference type="Proteomes" id="UP000241818">
    <property type="component" value="Unassembled WGS sequence"/>
</dbReference>
<evidence type="ECO:0000313" key="3">
    <source>
        <dbReference type="Proteomes" id="UP000241818"/>
    </source>
</evidence>
<feature type="domain" description="N-acetyltransferase" evidence="1">
    <location>
        <begin position="69"/>
        <end position="229"/>
    </location>
</feature>
<dbReference type="OrthoDB" id="512662at2759"/>
<dbReference type="InParanoid" id="A0A2T3AWJ5"/>
<dbReference type="PANTHER" id="PTHR42791:SF4">
    <property type="entry name" value="ACETYLTRANSFERASE, GNAT FAMILY FAMILY (AFU_ORTHOLOGUE AFUA_4G09540)-RELATED"/>
    <property type="match status" value="1"/>
</dbReference>
<dbReference type="InterPro" id="IPR052523">
    <property type="entry name" value="Trichothecene_AcTrans"/>
</dbReference>
<protein>
    <recommendedName>
        <fullName evidence="1">N-acetyltransferase domain-containing protein</fullName>
    </recommendedName>
</protein>
<accession>A0A2T3AWJ5</accession>
<dbReference type="PROSITE" id="PS51186">
    <property type="entry name" value="GNAT"/>
    <property type="match status" value="1"/>
</dbReference>
<dbReference type="GeneID" id="36574973"/>
<dbReference type="Pfam" id="PF00583">
    <property type="entry name" value="Acetyltransf_1"/>
    <property type="match status" value="1"/>
</dbReference>
<evidence type="ECO:0000259" key="1">
    <source>
        <dbReference type="PROSITE" id="PS51186"/>
    </source>
</evidence>
<dbReference type="PANTHER" id="PTHR42791">
    <property type="entry name" value="GNAT FAMILY ACETYLTRANSFERASE"/>
    <property type="match status" value="1"/>
</dbReference>
<dbReference type="EMBL" id="KZ679014">
    <property type="protein sequence ID" value="PSS13031.1"/>
    <property type="molecule type" value="Genomic_DNA"/>
</dbReference>
<keyword evidence="3" id="KW-1185">Reference proteome</keyword>
<dbReference type="InterPro" id="IPR016181">
    <property type="entry name" value="Acyl_CoA_acyltransferase"/>
</dbReference>
<dbReference type="Gene3D" id="3.40.630.30">
    <property type="match status" value="1"/>
</dbReference>
<proteinExistence type="predicted"/>
<dbReference type="InterPro" id="IPR000182">
    <property type="entry name" value="GNAT_dom"/>
</dbReference>
<dbReference type="AlphaFoldDB" id="A0A2T3AWJ5"/>
<organism evidence="2 3">
    <name type="scientific">Amorphotheca resinae ATCC 22711</name>
    <dbReference type="NCBI Taxonomy" id="857342"/>
    <lineage>
        <taxon>Eukaryota</taxon>
        <taxon>Fungi</taxon>
        <taxon>Dikarya</taxon>
        <taxon>Ascomycota</taxon>
        <taxon>Pezizomycotina</taxon>
        <taxon>Leotiomycetes</taxon>
        <taxon>Helotiales</taxon>
        <taxon>Amorphothecaceae</taxon>
        <taxon>Amorphotheca</taxon>
    </lineage>
</organism>
<dbReference type="RefSeq" id="XP_024719022.1">
    <property type="nucleotide sequence ID" value="XM_024866892.1"/>
</dbReference>
<dbReference type="STRING" id="857342.A0A2T3AWJ5"/>
<evidence type="ECO:0000313" key="2">
    <source>
        <dbReference type="EMBL" id="PSS13031.1"/>
    </source>
</evidence>
<sequence length="246" mass="28277">MAGPSSICISQITESDIPGAITAIQQAFADDPYNLWLYKDRSKLDLTRNSISLGIRCRWGMRNALFYVAKDSSAEEKDKVLGVAMWMPPKPTGTKESWDEWLEGWKLWAKQVGMNLWYGRGGLNVKRYWIWKQKQAEAQSEIWTDPHGYYFLNIMVVLPGEQGKGIGKALAREVTKRADEEGKRCYLESSRDVPNMKIYETMGFHFVKQMDCDDDGDICRLYCMVREPQGERQGERQGEPREGTRA</sequence>
<dbReference type="SUPFAM" id="SSF55729">
    <property type="entry name" value="Acyl-CoA N-acyltransferases (Nat)"/>
    <property type="match status" value="1"/>
</dbReference>
<gene>
    <name evidence="2" type="ORF">M430DRAFT_36214</name>
</gene>
<name>A0A2T3AWJ5_AMORE</name>
<dbReference type="GO" id="GO:0016747">
    <property type="term" value="F:acyltransferase activity, transferring groups other than amino-acyl groups"/>
    <property type="evidence" value="ECO:0007669"/>
    <property type="project" value="InterPro"/>
</dbReference>
<reference evidence="2 3" key="1">
    <citation type="journal article" date="2018" name="New Phytol.">
        <title>Comparative genomics and transcriptomics depict ericoid mycorrhizal fungi as versatile saprotrophs and plant mutualists.</title>
        <authorList>
            <person name="Martino E."/>
            <person name="Morin E."/>
            <person name="Grelet G.A."/>
            <person name="Kuo A."/>
            <person name="Kohler A."/>
            <person name="Daghino S."/>
            <person name="Barry K.W."/>
            <person name="Cichocki N."/>
            <person name="Clum A."/>
            <person name="Dockter R.B."/>
            <person name="Hainaut M."/>
            <person name="Kuo R.C."/>
            <person name="LaButti K."/>
            <person name="Lindahl B.D."/>
            <person name="Lindquist E.A."/>
            <person name="Lipzen A."/>
            <person name="Khouja H.R."/>
            <person name="Magnuson J."/>
            <person name="Murat C."/>
            <person name="Ohm R.A."/>
            <person name="Singer S.W."/>
            <person name="Spatafora J.W."/>
            <person name="Wang M."/>
            <person name="Veneault-Fourrey C."/>
            <person name="Henrissat B."/>
            <person name="Grigoriev I.V."/>
            <person name="Martin F.M."/>
            <person name="Perotto S."/>
        </authorList>
    </citation>
    <scope>NUCLEOTIDE SEQUENCE [LARGE SCALE GENOMIC DNA]</scope>
    <source>
        <strain evidence="2 3">ATCC 22711</strain>
    </source>
</reference>
<dbReference type="CDD" id="cd04301">
    <property type="entry name" value="NAT_SF"/>
    <property type="match status" value="1"/>
</dbReference>